<feature type="transmembrane region" description="Helical" evidence="6">
    <location>
        <begin position="307"/>
        <end position="326"/>
    </location>
</feature>
<evidence type="ECO:0000256" key="5">
    <source>
        <dbReference type="ARBA" id="ARBA00023136"/>
    </source>
</evidence>
<gene>
    <name evidence="7" type="ORF">IAD18_06500</name>
</gene>
<evidence type="ECO:0000256" key="2">
    <source>
        <dbReference type="ARBA" id="ARBA00010199"/>
    </source>
</evidence>
<protein>
    <submittedName>
        <fullName evidence="7">MATE family efflux transporter</fullName>
    </submittedName>
</protein>
<keyword evidence="5 6" id="KW-0472">Membrane</keyword>
<dbReference type="EMBL" id="DVMS01000183">
    <property type="protein sequence ID" value="HIU39297.1"/>
    <property type="molecule type" value="Genomic_DNA"/>
</dbReference>
<dbReference type="GO" id="GO:0015297">
    <property type="term" value="F:antiporter activity"/>
    <property type="evidence" value="ECO:0007669"/>
    <property type="project" value="InterPro"/>
</dbReference>
<feature type="transmembrane region" description="Helical" evidence="6">
    <location>
        <begin position="86"/>
        <end position="105"/>
    </location>
</feature>
<dbReference type="GO" id="GO:0005886">
    <property type="term" value="C:plasma membrane"/>
    <property type="evidence" value="ECO:0007669"/>
    <property type="project" value="TreeGrafter"/>
</dbReference>
<accession>A0A9D1LHY2</accession>
<feature type="transmembrane region" description="Helical" evidence="6">
    <location>
        <begin position="125"/>
        <end position="147"/>
    </location>
</feature>
<dbReference type="InterPro" id="IPR002528">
    <property type="entry name" value="MATE_fam"/>
</dbReference>
<reference evidence="7" key="1">
    <citation type="submission" date="2020-10" db="EMBL/GenBank/DDBJ databases">
        <authorList>
            <person name="Gilroy R."/>
        </authorList>
    </citation>
    <scope>NUCLEOTIDE SEQUENCE</scope>
    <source>
        <strain evidence="7">17073</strain>
    </source>
</reference>
<feature type="transmembrane region" description="Helical" evidence="6">
    <location>
        <begin position="12"/>
        <end position="31"/>
    </location>
</feature>
<feature type="transmembrane region" description="Helical" evidence="6">
    <location>
        <begin position="154"/>
        <end position="178"/>
    </location>
</feature>
<dbReference type="Proteomes" id="UP000824076">
    <property type="component" value="Unassembled WGS sequence"/>
</dbReference>
<feature type="transmembrane region" description="Helical" evidence="6">
    <location>
        <begin position="265"/>
        <end position="287"/>
    </location>
</feature>
<feature type="transmembrane region" description="Helical" evidence="6">
    <location>
        <begin position="37"/>
        <end position="56"/>
    </location>
</feature>
<comment type="similarity">
    <text evidence="2">Belongs to the multi antimicrobial extrusion (MATE) (TC 2.A.66.1) family.</text>
</comment>
<feature type="transmembrane region" description="Helical" evidence="6">
    <location>
        <begin position="377"/>
        <end position="394"/>
    </location>
</feature>
<evidence type="ECO:0000256" key="3">
    <source>
        <dbReference type="ARBA" id="ARBA00022692"/>
    </source>
</evidence>
<comment type="subcellular location">
    <subcellularLocation>
        <location evidence="1">Membrane</location>
        <topology evidence="1">Multi-pass membrane protein</topology>
    </subcellularLocation>
</comment>
<sequence length="427" mass="46178">MHKHILKIALPSIVSNIVVPLLGVVDLAIAGHLGAPAFIGAVSVGATMFNLIYWNFGFLRMGTSGMTAQAYGQGNGDEAVCTLRRAVALALALGIAIIALQYPLQWILLEIIAPDAGIAMLARDYFFICVWGAPALLATMSFTGWFIGMQNAAYPMAIAIAINIINIATSLICVFPLGLGFHGIAVGTLVAQWSGLLLSILLYMKTKRKERLPKNARGSLFAGMGRFFRINSDIFLRSLCLMAVTLFFTSAGARSGEITLAVNALLMQLYLFFSYFMDGFAFAGEALVGRFAGAKDEKNLRKCVKNLFIWGSAMAVVFSATYGAFGEEIISLLTDQPAVNAAAADYLLWAAIMPLAGMAAFVWDGIFVGLTATRQMLLSLAASTTAFFALYYIAPTQSNNMLWLSFAAFLIVRGMVLLAAYRRLYKF</sequence>
<dbReference type="PANTHER" id="PTHR42893:SF46">
    <property type="entry name" value="PROTEIN DETOXIFICATION 44, CHLOROPLASTIC"/>
    <property type="match status" value="1"/>
</dbReference>
<keyword evidence="4 6" id="KW-1133">Transmembrane helix</keyword>
<evidence type="ECO:0000256" key="6">
    <source>
        <dbReference type="SAM" id="Phobius"/>
    </source>
</evidence>
<dbReference type="PANTHER" id="PTHR42893">
    <property type="entry name" value="PROTEIN DETOXIFICATION 44, CHLOROPLASTIC-RELATED"/>
    <property type="match status" value="1"/>
</dbReference>
<feature type="transmembrane region" description="Helical" evidence="6">
    <location>
        <begin position="400"/>
        <end position="421"/>
    </location>
</feature>
<evidence type="ECO:0000313" key="7">
    <source>
        <dbReference type="EMBL" id="HIU39297.1"/>
    </source>
</evidence>
<evidence type="ECO:0000313" key="8">
    <source>
        <dbReference type="Proteomes" id="UP000824076"/>
    </source>
</evidence>
<feature type="transmembrane region" description="Helical" evidence="6">
    <location>
        <begin position="346"/>
        <end position="370"/>
    </location>
</feature>
<evidence type="ECO:0000256" key="1">
    <source>
        <dbReference type="ARBA" id="ARBA00004141"/>
    </source>
</evidence>
<name>A0A9D1LHY2_9BACT</name>
<dbReference type="CDD" id="cd13136">
    <property type="entry name" value="MATE_DinF_like"/>
    <property type="match status" value="1"/>
</dbReference>
<comment type="caution">
    <text evidence="7">The sequence shown here is derived from an EMBL/GenBank/DDBJ whole genome shotgun (WGS) entry which is preliminary data.</text>
</comment>
<proteinExistence type="inferred from homology"/>
<keyword evidence="3 6" id="KW-0812">Transmembrane</keyword>
<dbReference type="NCBIfam" id="TIGR00797">
    <property type="entry name" value="matE"/>
    <property type="match status" value="1"/>
</dbReference>
<feature type="transmembrane region" description="Helical" evidence="6">
    <location>
        <begin position="184"/>
        <end position="204"/>
    </location>
</feature>
<evidence type="ECO:0000256" key="4">
    <source>
        <dbReference type="ARBA" id="ARBA00022989"/>
    </source>
</evidence>
<dbReference type="AlphaFoldDB" id="A0A9D1LHY2"/>
<dbReference type="InterPro" id="IPR044644">
    <property type="entry name" value="DinF-like"/>
</dbReference>
<dbReference type="GO" id="GO:0042910">
    <property type="term" value="F:xenobiotic transmembrane transporter activity"/>
    <property type="evidence" value="ECO:0007669"/>
    <property type="project" value="InterPro"/>
</dbReference>
<dbReference type="Pfam" id="PF01554">
    <property type="entry name" value="MatE"/>
    <property type="match status" value="2"/>
</dbReference>
<reference evidence="7" key="2">
    <citation type="journal article" date="2021" name="PeerJ">
        <title>Extensive microbial diversity within the chicken gut microbiome revealed by metagenomics and culture.</title>
        <authorList>
            <person name="Gilroy R."/>
            <person name="Ravi A."/>
            <person name="Getino M."/>
            <person name="Pursley I."/>
            <person name="Horton D.L."/>
            <person name="Alikhan N.F."/>
            <person name="Baker D."/>
            <person name="Gharbi K."/>
            <person name="Hall N."/>
            <person name="Watson M."/>
            <person name="Adriaenssens E.M."/>
            <person name="Foster-Nyarko E."/>
            <person name="Jarju S."/>
            <person name="Secka A."/>
            <person name="Antonio M."/>
            <person name="Oren A."/>
            <person name="Chaudhuri R.R."/>
            <person name="La Ragione R."/>
            <person name="Hildebrand F."/>
            <person name="Pallen M.J."/>
        </authorList>
    </citation>
    <scope>NUCLEOTIDE SEQUENCE</scope>
    <source>
        <strain evidence="7">17073</strain>
    </source>
</reference>
<feature type="transmembrane region" description="Helical" evidence="6">
    <location>
        <begin position="234"/>
        <end position="253"/>
    </location>
</feature>
<organism evidence="7 8">
    <name type="scientific">Candidatus Limisoma intestinavium</name>
    <dbReference type="NCBI Taxonomy" id="2840856"/>
    <lineage>
        <taxon>Bacteria</taxon>
        <taxon>Pseudomonadati</taxon>
        <taxon>Bacteroidota</taxon>
        <taxon>Bacteroidia</taxon>
        <taxon>Bacteroidales</taxon>
        <taxon>Candidatus Limisoma</taxon>
    </lineage>
</organism>